<protein>
    <submittedName>
        <fullName evidence="1">Uncharacterized protein</fullName>
    </submittedName>
</protein>
<gene>
    <name evidence="1" type="ORF">NBRC111894_1666</name>
</gene>
<comment type="caution">
    <text evidence="1">The sequence shown here is derived from an EMBL/GenBank/DDBJ whole genome shotgun (WGS) entry which is preliminary data.</text>
</comment>
<dbReference type="EMBL" id="BEXB01000011">
    <property type="protein sequence ID" value="GAY76112.1"/>
    <property type="molecule type" value="Genomic_DNA"/>
</dbReference>
<name>A0A4Y1ZAL6_9BACL</name>
<accession>A0A4Y1ZAL6</accession>
<evidence type="ECO:0000313" key="1">
    <source>
        <dbReference type="EMBL" id="GAY76112.1"/>
    </source>
</evidence>
<sequence length="42" mass="4934">MKQDQRLIIDTKMTEVLSRLSLEPSSELEEAFQKLLKEKKKA</sequence>
<organism evidence="1 2">
    <name type="scientific">Sporolactobacillus inulinus</name>
    <dbReference type="NCBI Taxonomy" id="2078"/>
    <lineage>
        <taxon>Bacteria</taxon>
        <taxon>Bacillati</taxon>
        <taxon>Bacillota</taxon>
        <taxon>Bacilli</taxon>
        <taxon>Bacillales</taxon>
        <taxon>Sporolactobacillaceae</taxon>
        <taxon>Sporolactobacillus</taxon>
    </lineage>
</organism>
<dbReference type="Proteomes" id="UP000319716">
    <property type="component" value="Unassembled WGS sequence"/>
</dbReference>
<reference evidence="1 2" key="1">
    <citation type="submission" date="2017-11" db="EMBL/GenBank/DDBJ databases">
        <title>Draft Genome Sequence of Sporolactobacillus inulinus NBRC 111894 Isolated from Koso, a Japanese Sugar-Vegetable Fermented Beverage.</title>
        <authorList>
            <person name="Chiou T.Y."/>
            <person name="Oshima K."/>
            <person name="Suda W."/>
            <person name="Hattori M."/>
            <person name="Takahashi T."/>
        </authorList>
    </citation>
    <scope>NUCLEOTIDE SEQUENCE [LARGE SCALE GENOMIC DNA]</scope>
    <source>
        <strain evidence="1 2">NBRC111894</strain>
    </source>
</reference>
<evidence type="ECO:0000313" key="2">
    <source>
        <dbReference type="Proteomes" id="UP000319716"/>
    </source>
</evidence>
<dbReference type="AlphaFoldDB" id="A0A4Y1ZAL6"/>
<proteinExistence type="predicted"/>